<reference evidence="2 3" key="1">
    <citation type="journal article" date="2023" name="Sci. Data">
        <title>Genome assembly of the Korean intertidal mud-creeper Batillaria attramentaria.</title>
        <authorList>
            <person name="Patra A.K."/>
            <person name="Ho P.T."/>
            <person name="Jun S."/>
            <person name="Lee S.J."/>
            <person name="Kim Y."/>
            <person name="Won Y.J."/>
        </authorList>
    </citation>
    <scope>NUCLEOTIDE SEQUENCE [LARGE SCALE GENOMIC DNA]</scope>
    <source>
        <strain evidence="2">Wonlab-2016</strain>
    </source>
</reference>
<dbReference type="PANTHER" id="PTHR23171">
    <property type="entry name" value="GDOWN1"/>
    <property type="match status" value="1"/>
</dbReference>
<accession>A0ABD0KQ23</accession>
<sequence>MEGSQGHVGNLQQKTLTQLQELLDRQEKLLAKQKFLESLPDRGEKVKRFARTLRQLIEERQTSSQDTGSLRVTSGIVQQKSPVKDRVSDFASLRDRSDPVRDGSTVAGKDGQLSVLEALSQPRGHFTDVVAESVHADGDDQHRDEAAALSERLQEMVVSDAQDRERHTGTKQGAAHNTAGGEVLFQNSYETVIRSNAENSGKRAPFKPNSTLKVATVKDLPQELKEKLRVASPQVSVQTKESSEKSCQEGVSDLKPVAASHPKVPEESAVHPPPYHFQKVKMISVEDSIELERQQRQELERIQAEHAAERLAERLHIKMDEYNAPSVDMQIAQVSE</sequence>
<evidence type="ECO:0000256" key="1">
    <source>
        <dbReference type="SAM" id="Coils"/>
    </source>
</evidence>
<gene>
    <name evidence="2" type="ORF">BaRGS_00019481</name>
</gene>
<organism evidence="2 3">
    <name type="scientific">Batillaria attramentaria</name>
    <dbReference type="NCBI Taxonomy" id="370345"/>
    <lineage>
        <taxon>Eukaryota</taxon>
        <taxon>Metazoa</taxon>
        <taxon>Spiralia</taxon>
        <taxon>Lophotrochozoa</taxon>
        <taxon>Mollusca</taxon>
        <taxon>Gastropoda</taxon>
        <taxon>Caenogastropoda</taxon>
        <taxon>Sorbeoconcha</taxon>
        <taxon>Cerithioidea</taxon>
        <taxon>Batillariidae</taxon>
        <taxon>Batillaria</taxon>
    </lineage>
</organism>
<dbReference type="AlphaFoldDB" id="A0ABD0KQ23"/>
<evidence type="ECO:0000313" key="3">
    <source>
        <dbReference type="Proteomes" id="UP001519460"/>
    </source>
</evidence>
<dbReference type="Proteomes" id="UP001519460">
    <property type="component" value="Unassembled WGS sequence"/>
</dbReference>
<comment type="caution">
    <text evidence="2">The sequence shown here is derived from an EMBL/GenBank/DDBJ whole genome shotgun (WGS) entry which is preliminary data.</text>
</comment>
<dbReference type="PANTHER" id="PTHR23171:SF13">
    <property type="entry name" value="DNA-DIRECTED RNA POLYMERASE II SUBUNIT GRINL1A"/>
    <property type="match status" value="1"/>
</dbReference>
<protein>
    <submittedName>
        <fullName evidence="2">Uncharacterized protein</fullName>
    </submittedName>
</protein>
<dbReference type="EMBL" id="JACVVK020000140">
    <property type="protein sequence ID" value="KAK7489229.1"/>
    <property type="molecule type" value="Genomic_DNA"/>
</dbReference>
<dbReference type="InterPro" id="IPR051375">
    <property type="entry name" value="Tuftelin_GRINL1A/MYZAP/CCD68"/>
</dbReference>
<keyword evidence="3" id="KW-1185">Reference proteome</keyword>
<evidence type="ECO:0000313" key="2">
    <source>
        <dbReference type="EMBL" id="KAK7489229.1"/>
    </source>
</evidence>
<dbReference type="Pfam" id="PF15328">
    <property type="entry name" value="GCOM2"/>
    <property type="match status" value="1"/>
</dbReference>
<name>A0ABD0KQ23_9CAEN</name>
<proteinExistence type="predicted"/>
<keyword evidence="1" id="KW-0175">Coiled coil</keyword>
<feature type="coiled-coil region" evidence="1">
    <location>
        <begin position="282"/>
        <end position="309"/>
    </location>
</feature>
<dbReference type="PRINTS" id="PR02085">
    <property type="entry name" value="POLR2GRINL1"/>
</dbReference>
<dbReference type="InterPro" id="IPR026213">
    <property type="entry name" value="GRINL1"/>
</dbReference>